<keyword evidence="6" id="KW-0449">Lipoprotein</keyword>
<dbReference type="PANTHER" id="PTHR34296:SF2">
    <property type="entry name" value="ABC TRANSPORTER GUANOSINE-BINDING PROTEIN NUPN"/>
    <property type="match status" value="1"/>
</dbReference>
<dbReference type="InterPro" id="IPR050957">
    <property type="entry name" value="BMP_lipoprotein"/>
</dbReference>
<dbReference type="AlphaFoldDB" id="A0A1H0VXG8"/>
<keyword evidence="4" id="KW-0732">Signal</keyword>
<keyword evidence="3" id="KW-1003">Cell membrane</keyword>
<dbReference type="CDD" id="cd06353">
    <property type="entry name" value="PBP1_Med-like"/>
    <property type="match status" value="1"/>
</dbReference>
<feature type="transmembrane region" description="Helical" evidence="7">
    <location>
        <begin position="7"/>
        <end position="28"/>
    </location>
</feature>
<dbReference type="RefSeq" id="WP_090856128.1">
    <property type="nucleotide sequence ID" value="NZ_FNJU01000008.1"/>
</dbReference>
<evidence type="ECO:0000313" key="10">
    <source>
        <dbReference type="Proteomes" id="UP000199159"/>
    </source>
</evidence>
<reference evidence="10" key="1">
    <citation type="submission" date="2016-10" db="EMBL/GenBank/DDBJ databases">
        <authorList>
            <person name="Varghese N."/>
            <person name="Submissions S."/>
        </authorList>
    </citation>
    <scope>NUCLEOTIDE SEQUENCE [LARGE SCALE GENOMIC DNA]</scope>
    <source>
        <strain evidence="10">IBRC-M10078</strain>
    </source>
</reference>
<dbReference type="GO" id="GO:0005886">
    <property type="term" value="C:plasma membrane"/>
    <property type="evidence" value="ECO:0007669"/>
    <property type="project" value="UniProtKB-SubCell"/>
</dbReference>
<dbReference type="Pfam" id="PF02608">
    <property type="entry name" value="Bmp"/>
    <property type="match status" value="1"/>
</dbReference>
<accession>A0A1H0VXG8</accession>
<protein>
    <submittedName>
        <fullName evidence="9">Transcriptional activator of comK protein</fullName>
    </submittedName>
</protein>
<dbReference type="InterPro" id="IPR028082">
    <property type="entry name" value="Peripla_BP_I"/>
</dbReference>
<gene>
    <name evidence="9" type="ORF">SAMN05216565_10825</name>
</gene>
<sequence>MVRQKKQLRIILLITIIIAVSFFTSLIVKTKGILVEDKEVNSKGKITILTSDRIVDQSWGSLAYKGKLQIEEKFPVTVELLSEIHSNQLIEESVEKAIENGSEIIIGHGREFTDVFTEYAPSYPTTRFVTIHGKASHPNQTVYSFDHAEIEYFAALAASLKTKTKHVAVIDGFDNRANNIEFETGLKHYDPEIKSTYQFVEDRKDGENAFEIAQDLINQGVDVIYSKGNSFNREVIDLAKEEGISIIGYLDDQSYMGPDQVLTSVINDVPQIYVAIMNDHFSETGIPPGKIMLGKNDHIYELAPFGPMYTEEEKQYIHSEIERYYRGELIFDSPKQ</sequence>
<dbReference type="STRING" id="930152.SAMN05216565_10825"/>
<dbReference type="OrthoDB" id="2556857at2"/>
<keyword evidence="7" id="KW-0812">Transmembrane</keyword>
<feature type="domain" description="ABC transporter substrate-binding protein PnrA-like" evidence="8">
    <location>
        <begin position="45"/>
        <end position="324"/>
    </location>
</feature>
<comment type="subcellular location">
    <subcellularLocation>
        <location evidence="1">Cell membrane</location>
        <topology evidence="1">Lipid-anchor</topology>
    </subcellularLocation>
</comment>
<evidence type="ECO:0000256" key="2">
    <source>
        <dbReference type="ARBA" id="ARBA00008610"/>
    </source>
</evidence>
<keyword evidence="10" id="KW-1185">Reference proteome</keyword>
<proteinExistence type="inferred from homology"/>
<evidence type="ECO:0000256" key="5">
    <source>
        <dbReference type="ARBA" id="ARBA00023136"/>
    </source>
</evidence>
<name>A0A1H0VXG8_9BACI</name>
<organism evidence="9 10">
    <name type="scientific">Litchfieldia salsa</name>
    <dbReference type="NCBI Taxonomy" id="930152"/>
    <lineage>
        <taxon>Bacteria</taxon>
        <taxon>Bacillati</taxon>
        <taxon>Bacillota</taxon>
        <taxon>Bacilli</taxon>
        <taxon>Bacillales</taxon>
        <taxon>Bacillaceae</taxon>
        <taxon>Litchfieldia</taxon>
    </lineage>
</organism>
<evidence type="ECO:0000256" key="7">
    <source>
        <dbReference type="SAM" id="Phobius"/>
    </source>
</evidence>
<evidence type="ECO:0000256" key="4">
    <source>
        <dbReference type="ARBA" id="ARBA00022729"/>
    </source>
</evidence>
<dbReference type="Gene3D" id="3.40.50.2300">
    <property type="match status" value="2"/>
</dbReference>
<keyword evidence="5 7" id="KW-0472">Membrane</keyword>
<evidence type="ECO:0000256" key="3">
    <source>
        <dbReference type="ARBA" id="ARBA00022475"/>
    </source>
</evidence>
<evidence type="ECO:0000313" key="9">
    <source>
        <dbReference type="EMBL" id="SDP82885.1"/>
    </source>
</evidence>
<evidence type="ECO:0000256" key="1">
    <source>
        <dbReference type="ARBA" id="ARBA00004193"/>
    </source>
</evidence>
<evidence type="ECO:0000259" key="8">
    <source>
        <dbReference type="Pfam" id="PF02608"/>
    </source>
</evidence>
<keyword evidence="7" id="KW-1133">Transmembrane helix</keyword>
<evidence type="ECO:0000256" key="6">
    <source>
        <dbReference type="ARBA" id="ARBA00023288"/>
    </source>
</evidence>
<dbReference type="EMBL" id="FNJU01000008">
    <property type="protein sequence ID" value="SDP82885.1"/>
    <property type="molecule type" value="Genomic_DNA"/>
</dbReference>
<dbReference type="InterPro" id="IPR003760">
    <property type="entry name" value="PnrA-like"/>
</dbReference>
<dbReference type="PANTHER" id="PTHR34296">
    <property type="entry name" value="TRANSCRIPTIONAL ACTIVATOR PROTEIN MED"/>
    <property type="match status" value="1"/>
</dbReference>
<dbReference type="SUPFAM" id="SSF53822">
    <property type="entry name" value="Periplasmic binding protein-like I"/>
    <property type="match status" value="1"/>
</dbReference>
<comment type="similarity">
    <text evidence="2">Belongs to the BMP lipoprotein family.</text>
</comment>
<dbReference type="Proteomes" id="UP000199159">
    <property type="component" value="Unassembled WGS sequence"/>
</dbReference>